<dbReference type="PANTHER" id="PTHR21481:SF0">
    <property type="entry name" value="PROTEIN CLEC16A"/>
    <property type="match status" value="1"/>
</dbReference>
<keyword evidence="11" id="KW-0342">GTP-binding</keyword>
<keyword evidence="17" id="KW-1185">Reference proteome</keyword>
<dbReference type="GO" id="GO:0005770">
    <property type="term" value="C:late endosome"/>
    <property type="evidence" value="ECO:0007669"/>
    <property type="project" value="TreeGrafter"/>
</dbReference>
<dbReference type="CDD" id="cd17870">
    <property type="entry name" value="GPN1"/>
    <property type="match status" value="1"/>
</dbReference>
<keyword evidence="12" id="KW-0539">Nucleus</keyword>
<comment type="subcellular location">
    <subcellularLocation>
        <location evidence="2">Cytoplasm</location>
    </subcellularLocation>
    <subcellularLocation>
        <location evidence="1">Nucleus</location>
    </subcellularLocation>
</comment>
<dbReference type="Proteomes" id="UP000887572">
    <property type="component" value="Unplaced"/>
</dbReference>
<feature type="domain" description="CLEC16A/TT9 C-terminal" evidence="16">
    <location>
        <begin position="359"/>
        <end position="727"/>
    </location>
</feature>
<evidence type="ECO:0000256" key="3">
    <source>
        <dbReference type="ARBA" id="ARBA00005290"/>
    </source>
</evidence>
<dbReference type="InterPro" id="IPR039272">
    <property type="entry name" value="CLEC16A/TT9"/>
</dbReference>
<dbReference type="WBParaSite" id="Gr19_v10_g15858.t1">
    <property type="protein sequence ID" value="Gr19_v10_g15858.t1"/>
    <property type="gene ID" value="Gr19_v10_g15858"/>
</dbReference>
<proteinExistence type="inferred from homology"/>
<evidence type="ECO:0000256" key="4">
    <source>
        <dbReference type="ARBA" id="ARBA00006441"/>
    </source>
</evidence>
<dbReference type="GO" id="GO:0005525">
    <property type="term" value="F:GTP binding"/>
    <property type="evidence" value="ECO:0007669"/>
    <property type="project" value="UniProtKB-KW"/>
</dbReference>
<evidence type="ECO:0000256" key="1">
    <source>
        <dbReference type="ARBA" id="ARBA00004123"/>
    </source>
</evidence>
<evidence type="ECO:0000256" key="12">
    <source>
        <dbReference type="ARBA" id="ARBA00023242"/>
    </source>
</evidence>
<evidence type="ECO:0000259" key="16">
    <source>
        <dbReference type="Pfam" id="PF19439"/>
    </source>
</evidence>
<accession>A0A914HAZ9</accession>
<evidence type="ECO:0000256" key="2">
    <source>
        <dbReference type="ARBA" id="ARBA00004496"/>
    </source>
</evidence>
<comment type="function">
    <text evidence="13">Small GTPase required for proper nuclear import of RNA polymerase II (RNAPII). May act at an RNAP assembly step prior to nuclear import.</text>
</comment>
<keyword evidence="10" id="KW-0175">Coiled coil</keyword>
<evidence type="ECO:0000256" key="6">
    <source>
        <dbReference type="ARBA" id="ARBA00022490"/>
    </source>
</evidence>
<dbReference type="Pfam" id="PF09758">
    <property type="entry name" value="FPL"/>
    <property type="match status" value="1"/>
</dbReference>
<keyword evidence="9" id="KW-0072">Autophagy</keyword>
<evidence type="ECO:0000256" key="10">
    <source>
        <dbReference type="ARBA" id="ARBA00023054"/>
    </source>
</evidence>
<dbReference type="InterPro" id="IPR030230">
    <property type="entry name" value="Gpn1/Npa3/XAB1"/>
</dbReference>
<dbReference type="GO" id="GO:0003924">
    <property type="term" value="F:GTPase activity"/>
    <property type="evidence" value="ECO:0007669"/>
    <property type="project" value="InterPro"/>
</dbReference>
<comment type="similarity">
    <text evidence="3">Belongs to the GPN-loop GTPase family.</text>
</comment>
<evidence type="ECO:0000259" key="15">
    <source>
        <dbReference type="Pfam" id="PF09758"/>
    </source>
</evidence>
<dbReference type="GO" id="GO:0007034">
    <property type="term" value="P:vacuolar transport"/>
    <property type="evidence" value="ECO:0007669"/>
    <property type="project" value="TreeGrafter"/>
</dbReference>
<dbReference type="FunFam" id="3.40.50.300:FF:000888">
    <property type="entry name" value="GPN-loop GTPase 1"/>
    <property type="match status" value="1"/>
</dbReference>
<dbReference type="InterPro" id="IPR027417">
    <property type="entry name" value="P-loop_NTPase"/>
</dbReference>
<organism evidence="17 18">
    <name type="scientific">Globodera rostochiensis</name>
    <name type="common">Golden nematode worm</name>
    <name type="synonym">Heterodera rostochiensis</name>
    <dbReference type="NCBI Taxonomy" id="31243"/>
    <lineage>
        <taxon>Eukaryota</taxon>
        <taxon>Metazoa</taxon>
        <taxon>Ecdysozoa</taxon>
        <taxon>Nematoda</taxon>
        <taxon>Chromadorea</taxon>
        <taxon>Rhabditida</taxon>
        <taxon>Tylenchina</taxon>
        <taxon>Tylenchomorpha</taxon>
        <taxon>Tylenchoidea</taxon>
        <taxon>Heteroderidae</taxon>
        <taxon>Heteroderinae</taxon>
        <taxon>Globodera</taxon>
    </lineage>
</organism>
<sequence>MLKKITGNSSLWKPRNPHSLEYLRYLHGTLMKNDKITEANSALVVEALRAITEVLIWGDQNDGTVFDFFLECQMFSHFLRIMRQSSAAAYINIQLLQTLNILFENIRNETSLYFLLSNNNVNLIIMHNFDFNNEEIIAYYISFLKTLSFKLNPKTVNFFFSENTNEFPLFTASIRFYSHSESMVRIAVRTVTLNIFKITDDLLEKYVLSNSQKYFDKVCMKVATQIVDMDIFARSAQNEQSNRSRLMTMMDMHLDNIHYLNDILMTDNEHLNTLLIESIYRHIFGPIYLASLTGVRAQPHTILVSRVASLFLVSQFFYVVHVEMAVRTLLTSLFFGDQNDISTEWTRTIEGKLQLSSVGKWENLQERIFFHCHMNSLNEGQDDHSCFYALLLIYCICQNRGVQNELLLASQLPYCDGFTAKCDPELTESLIRIIENCSLIDTPIRPITIQLCCVIFRRILVSLESDQHLHSIVELAVRRSQHKLQNVLRGALQTEKFFLEMFEDEYWHLQKSELKMKELLGDPALFLPPSNTPLSGVTLTKRMPSGNDEHIRRTLQFFFVLRKFEQDLCGQHEEVLPLSSRVQEVVEINDCINLSNSDLLACTVVDEKNGRLSRFLVTDQFQLILVEPDSRRLGWAIVRFVCQLQDVQVSPTDNRTLHVVVEDVKMRFQQAAKPSFDAKLVFDDHIRCMAAKQRLSRGKRSSRAFKLSLVAELFGMRPQQQQVEGVSRHSLPCHSATASLSMEEKRPRGATPGSVQQLRVLALNDSSDASIPPDPESDTFFKNKSRMAEENLASSSTNDSLPPCLIVLGMAGSGKSSFVQRLSSHLHAKKVIPYLVNLDPATGTVPFPANIDIRDTVKYKSVMQEYGLGPNGAILTCLNLFCTRFNQVLDLLDKRKSFIPYAIFDTPGQIEVFTWSASGTVITDSLASVYPTMVAYVMDSARSTNPTTFMSNMLYACSILYRTKLPFFVVLNKADVADPTYAVEWMRDFEKFQSALDENASSFMNDLTRSLSLVLDSFYENLNWVSASAKTGQGFDEVLKVIEKCRMEYWTVYKPMCEQVARERTAESEEDKIVGTLTAEKLAKMEIREVDGNGHAE</sequence>
<dbReference type="SUPFAM" id="SSF52540">
    <property type="entry name" value="P-loop containing nucleoside triphosphate hydrolases"/>
    <property type="match status" value="1"/>
</dbReference>
<feature type="domain" description="CLEC16A/TT9 C-terminal" evidence="16">
    <location>
        <begin position="242"/>
        <end position="343"/>
    </location>
</feature>
<dbReference type="Pfam" id="PF19439">
    <property type="entry name" value="CLEC16A_C"/>
    <property type="match status" value="2"/>
</dbReference>
<evidence type="ECO:0000256" key="14">
    <source>
        <dbReference type="ARBA" id="ARBA00083137"/>
    </source>
</evidence>
<evidence type="ECO:0000256" key="8">
    <source>
        <dbReference type="ARBA" id="ARBA00022801"/>
    </source>
</evidence>
<keyword evidence="8" id="KW-0378">Hydrolase</keyword>
<protein>
    <recommendedName>
        <fullName evidence="5">GPN-loop GTPase 1</fullName>
    </recommendedName>
    <alternativeName>
        <fullName evidence="14">XPA-binding protein 1 homolog</fullName>
    </alternativeName>
</protein>
<keyword evidence="6" id="KW-0963">Cytoplasm</keyword>
<name>A0A914HAZ9_GLORO</name>
<dbReference type="AlphaFoldDB" id="A0A914HAZ9"/>
<dbReference type="PANTHER" id="PTHR21481">
    <property type="entry name" value="PROTEIN CLEC16A"/>
    <property type="match status" value="1"/>
</dbReference>
<comment type="similarity">
    <text evidence="4">Belongs to the CLEC16A/gop-1 family.</text>
</comment>
<evidence type="ECO:0000256" key="5">
    <source>
        <dbReference type="ARBA" id="ARBA00014579"/>
    </source>
</evidence>
<dbReference type="GO" id="GO:0016197">
    <property type="term" value="P:endosomal transport"/>
    <property type="evidence" value="ECO:0007669"/>
    <property type="project" value="TreeGrafter"/>
</dbReference>
<dbReference type="GO" id="GO:0005794">
    <property type="term" value="C:Golgi apparatus"/>
    <property type="evidence" value="ECO:0007669"/>
    <property type="project" value="TreeGrafter"/>
</dbReference>
<dbReference type="InterPro" id="IPR004130">
    <property type="entry name" value="Gpn"/>
</dbReference>
<keyword evidence="7" id="KW-0547">Nucleotide-binding</keyword>
<evidence type="ECO:0000256" key="11">
    <source>
        <dbReference type="ARBA" id="ARBA00023134"/>
    </source>
</evidence>
<dbReference type="InterPro" id="IPR019155">
    <property type="entry name" value="CLEC16A/TT9_N"/>
</dbReference>
<feature type="domain" description="FPL" evidence="15">
    <location>
        <begin position="48"/>
        <end position="196"/>
    </location>
</feature>
<dbReference type="GO" id="GO:1901096">
    <property type="term" value="P:regulation of autophagosome maturation"/>
    <property type="evidence" value="ECO:0007669"/>
    <property type="project" value="TreeGrafter"/>
</dbReference>
<evidence type="ECO:0000256" key="9">
    <source>
        <dbReference type="ARBA" id="ARBA00023006"/>
    </source>
</evidence>
<evidence type="ECO:0000256" key="7">
    <source>
        <dbReference type="ARBA" id="ARBA00022741"/>
    </source>
</evidence>
<dbReference type="GO" id="GO:0006914">
    <property type="term" value="P:autophagy"/>
    <property type="evidence" value="ECO:0007669"/>
    <property type="project" value="UniProtKB-KW"/>
</dbReference>
<dbReference type="GO" id="GO:0005634">
    <property type="term" value="C:nucleus"/>
    <property type="evidence" value="ECO:0007669"/>
    <property type="project" value="UniProtKB-SubCell"/>
</dbReference>
<dbReference type="Gene3D" id="3.40.50.300">
    <property type="entry name" value="P-loop containing nucleotide triphosphate hydrolases"/>
    <property type="match status" value="1"/>
</dbReference>
<reference evidence="18" key="1">
    <citation type="submission" date="2022-11" db="UniProtKB">
        <authorList>
            <consortium name="WormBaseParasite"/>
        </authorList>
    </citation>
    <scope>IDENTIFICATION</scope>
</reference>
<evidence type="ECO:0000256" key="13">
    <source>
        <dbReference type="ARBA" id="ARBA00055682"/>
    </source>
</evidence>
<dbReference type="Pfam" id="PF03029">
    <property type="entry name" value="ATP_bind_1"/>
    <property type="match status" value="1"/>
</dbReference>
<evidence type="ECO:0000313" key="18">
    <source>
        <dbReference type="WBParaSite" id="Gr19_v10_g15858.t1"/>
    </source>
</evidence>
<dbReference type="InterPro" id="IPR045820">
    <property type="entry name" value="CLEC16A/TT9_C"/>
</dbReference>
<evidence type="ECO:0000313" key="17">
    <source>
        <dbReference type="Proteomes" id="UP000887572"/>
    </source>
</evidence>